<dbReference type="EMBL" id="FNTL01000005">
    <property type="protein sequence ID" value="SEE80405.1"/>
    <property type="molecule type" value="Genomic_DNA"/>
</dbReference>
<accession>A0A1H5LTG2</accession>
<dbReference type="Proteomes" id="UP000183407">
    <property type="component" value="Unassembled WGS sequence"/>
</dbReference>
<proteinExistence type="predicted"/>
<gene>
    <name evidence="1" type="ORF">SAMN04490220_8408</name>
</gene>
<evidence type="ECO:0000313" key="2">
    <source>
        <dbReference type="Proteomes" id="UP000183407"/>
    </source>
</evidence>
<protein>
    <submittedName>
        <fullName evidence="1">Uncharacterized protein</fullName>
    </submittedName>
</protein>
<organism evidence="1 2">
    <name type="scientific">Rhodococcus jostii</name>
    <dbReference type="NCBI Taxonomy" id="132919"/>
    <lineage>
        <taxon>Bacteria</taxon>
        <taxon>Bacillati</taxon>
        <taxon>Actinomycetota</taxon>
        <taxon>Actinomycetes</taxon>
        <taxon>Mycobacteriales</taxon>
        <taxon>Nocardiaceae</taxon>
        <taxon>Rhodococcus</taxon>
    </lineage>
</organism>
<sequence>MVTHVLDGKSRAYLPRRPLAVSMAVVGEPGSAALAARRDGNADAGAIVHSPVLLILPRVQHETLIVALPGEGRSTFPTGTTIHVSVAVDSAQDPDPDRAQLTARDVSGLSYLELATIGPDGDRLAVTTRLEDPEVPLGPLASRARAAARAVLGVDQVPDERQTGIDVRIDTSLSMLGSVRNGSVHAIMDIVAGISSVVSADEAPRVSLIGHRSAGLPAADVTELAARTQEALLTSKCGVGFDPSVTTVAPVSGVRRMTLFVTDSASGAARGSDHPLAVTVVASPSRAALSSPDFVGAVVPPSPNGVGTSEFLLGDPEIVDQVVEALLRPLAHVHGRLPGTVS</sequence>
<reference evidence="2" key="1">
    <citation type="submission" date="2016-10" db="EMBL/GenBank/DDBJ databases">
        <authorList>
            <person name="Varghese N."/>
        </authorList>
    </citation>
    <scope>NUCLEOTIDE SEQUENCE [LARGE SCALE GENOMIC DNA]</scope>
    <source>
        <strain evidence="2">DSM 44719</strain>
    </source>
</reference>
<name>A0A1H5LTG2_RHOJO</name>
<evidence type="ECO:0000313" key="1">
    <source>
        <dbReference type="EMBL" id="SEE80405.1"/>
    </source>
</evidence>
<dbReference type="AlphaFoldDB" id="A0A1H5LTG2"/>